<organism evidence="2 3">
    <name type="scientific">Gymnopilus junonius</name>
    <name type="common">Spectacular rustgill mushroom</name>
    <name type="synonym">Gymnopilus spectabilis subsp. junonius</name>
    <dbReference type="NCBI Taxonomy" id="109634"/>
    <lineage>
        <taxon>Eukaryota</taxon>
        <taxon>Fungi</taxon>
        <taxon>Dikarya</taxon>
        <taxon>Basidiomycota</taxon>
        <taxon>Agaricomycotina</taxon>
        <taxon>Agaricomycetes</taxon>
        <taxon>Agaricomycetidae</taxon>
        <taxon>Agaricales</taxon>
        <taxon>Agaricineae</taxon>
        <taxon>Hymenogastraceae</taxon>
        <taxon>Gymnopilus</taxon>
    </lineage>
</organism>
<dbReference type="GO" id="GO:0000964">
    <property type="term" value="P:mitochondrial RNA 5'-end processing"/>
    <property type="evidence" value="ECO:0007669"/>
    <property type="project" value="TreeGrafter"/>
</dbReference>
<evidence type="ECO:0000313" key="3">
    <source>
        <dbReference type="Proteomes" id="UP000724874"/>
    </source>
</evidence>
<evidence type="ECO:0000256" key="1">
    <source>
        <dbReference type="SAM" id="MobiDB-lite"/>
    </source>
</evidence>
<dbReference type="PANTHER" id="PTHR31014:SF0">
    <property type="entry name" value="MITOCHONDRIAL TRANSLATION SYSTEM COMPONENT PET127-RELATED"/>
    <property type="match status" value="1"/>
</dbReference>
<dbReference type="OrthoDB" id="10249045at2759"/>
<gene>
    <name evidence="2" type="ORF">CPB84DRAFT_1959055</name>
</gene>
<dbReference type="PANTHER" id="PTHR31014">
    <property type="entry name" value="MITOCHONDRIAL TRANSLATION SYSTEM COMPONENT PET127-RELATED"/>
    <property type="match status" value="1"/>
</dbReference>
<evidence type="ECO:0000313" key="2">
    <source>
        <dbReference type="EMBL" id="KAF8908913.1"/>
    </source>
</evidence>
<proteinExistence type="predicted"/>
<name>A0A9P5TSH6_GYMJU</name>
<dbReference type="InterPro" id="IPR013943">
    <property type="entry name" value="Pet127"/>
</dbReference>
<feature type="region of interest" description="Disordered" evidence="1">
    <location>
        <begin position="176"/>
        <end position="201"/>
    </location>
</feature>
<feature type="compositionally biased region" description="Basic residues" evidence="1">
    <location>
        <begin position="122"/>
        <end position="133"/>
    </location>
</feature>
<feature type="compositionally biased region" description="Basic and acidic residues" evidence="1">
    <location>
        <begin position="108"/>
        <end position="121"/>
    </location>
</feature>
<feature type="region of interest" description="Disordered" evidence="1">
    <location>
        <begin position="720"/>
        <end position="740"/>
    </location>
</feature>
<feature type="compositionally biased region" description="Basic and acidic residues" evidence="1">
    <location>
        <begin position="727"/>
        <end position="740"/>
    </location>
</feature>
<dbReference type="Pfam" id="PF08634">
    <property type="entry name" value="Pet127"/>
    <property type="match status" value="1"/>
</dbReference>
<comment type="caution">
    <text evidence="2">The sequence shown here is derived from an EMBL/GenBank/DDBJ whole genome shotgun (WGS) entry which is preliminary data.</text>
</comment>
<feature type="region of interest" description="Disordered" evidence="1">
    <location>
        <begin position="47"/>
        <end position="164"/>
    </location>
</feature>
<feature type="compositionally biased region" description="Basic and acidic residues" evidence="1">
    <location>
        <begin position="134"/>
        <end position="154"/>
    </location>
</feature>
<dbReference type="EMBL" id="JADNYJ010000010">
    <property type="protein sequence ID" value="KAF8908913.1"/>
    <property type="molecule type" value="Genomic_DNA"/>
</dbReference>
<keyword evidence="3" id="KW-1185">Reference proteome</keyword>
<reference evidence="2" key="1">
    <citation type="submission" date="2020-11" db="EMBL/GenBank/DDBJ databases">
        <authorList>
            <consortium name="DOE Joint Genome Institute"/>
            <person name="Ahrendt S."/>
            <person name="Riley R."/>
            <person name="Andreopoulos W."/>
            <person name="LaButti K."/>
            <person name="Pangilinan J."/>
            <person name="Ruiz-duenas F.J."/>
            <person name="Barrasa J.M."/>
            <person name="Sanchez-Garcia M."/>
            <person name="Camarero S."/>
            <person name="Miyauchi S."/>
            <person name="Serrano A."/>
            <person name="Linde D."/>
            <person name="Babiker R."/>
            <person name="Drula E."/>
            <person name="Ayuso-Fernandez I."/>
            <person name="Pacheco R."/>
            <person name="Padilla G."/>
            <person name="Ferreira P."/>
            <person name="Barriuso J."/>
            <person name="Kellner H."/>
            <person name="Castanera R."/>
            <person name="Alfaro M."/>
            <person name="Ramirez L."/>
            <person name="Pisabarro A.G."/>
            <person name="Kuo A."/>
            <person name="Tritt A."/>
            <person name="Lipzen A."/>
            <person name="He G."/>
            <person name="Yan M."/>
            <person name="Ng V."/>
            <person name="Cullen D."/>
            <person name="Martin F."/>
            <person name="Rosso M.-N."/>
            <person name="Henrissat B."/>
            <person name="Hibbett D."/>
            <person name="Martinez A.T."/>
            <person name="Grigoriev I.V."/>
        </authorList>
    </citation>
    <scope>NUCLEOTIDE SEQUENCE</scope>
    <source>
        <strain evidence="2">AH 44721</strain>
    </source>
</reference>
<protein>
    <submittedName>
        <fullName evidence="2">Mitochondrial protein Pet127-domain-containing protein</fullName>
    </submittedName>
</protein>
<accession>A0A9P5TSH6</accession>
<sequence>MNVWTSSSRLATSSRHVGRFLLGECSSARVATGLWSFSIRNKALYSTDAPPEGNSTLNSPEDLLQPSRQETLPPKPDLPPTYDAWPKSKGKLKDDRSDSSAPVSAEAAEGKESSKSETKSMRERRKKRRRKAAAAKEKAHAFSHKDSTRKEKFRGPQKSSKGDALTFDSQLIPEHWQGEPWSTDGTNADTLQPSDDYRSPPPHVVPTSNFKEGSIETTGEDVLIDVAPRTELLPVARLAHNLDRTLFNPGVHWLRDPRSHVYNYTPWLERIPKVNDFAFERLTGFIKSSRDEDLRALAKQEDKKYAGSTSSLSGMLSHIYFLLSEYKEADCTILSQHFKNEPSAFTAGQRMPTTWDDPDKNVLTWLGTLLENFLTKSPEEFKQFMRIESAPIENDEKPKLREAFRFAKSDKFVMRSQLDCQDDRLPGTGVFDIKTRACVSIRMDILNFEENAGYLIRSQHGIFESFEREYYDLIRSAFLKYTFQVRIGNMDGVMVTYHNTERIFGFQYISRDEMDERLFGPTPGIGDKVFNHSIRLLEATLEEASQVFPEQSVLCGFETRMPGKVLDVFVQPAEWEGEEEERPIVKLAVTLEHELNGTPVKASSAMRAMPNDEWKVTYKISRVSLPDFEIRNDYKQFIQRKKRSLVLPSGVPLEEAEKFWNSLNFGNKTPEEVKLFRPESFTLANAAIEKYRELAREGRMVSQKMEEDLAGRPKIVLGSGVYEENTEERNSESEEPRTVR</sequence>
<feature type="compositionally biased region" description="Polar residues" evidence="1">
    <location>
        <begin position="183"/>
        <end position="193"/>
    </location>
</feature>
<dbReference type="GO" id="GO:0005740">
    <property type="term" value="C:mitochondrial envelope"/>
    <property type="evidence" value="ECO:0007669"/>
    <property type="project" value="TreeGrafter"/>
</dbReference>
<dbReference type="AlphaFoldDB" id="A0A9P5TSH6"/>
<dbReference type="Proteomes" id="UP000724874">
    <property type="component" value="Unassembled WGS sequence"/>
</dbReference>